<gene>
    <name evidence="2" type="ORF">DEH84_16325</name>
</gene>
<dbReference type="Proteomes" id="UP000244892">
    <property type="component" value="Chromosome"/>
</dbReference>
<keyword evidence="3" id="KW-1185">Reference proteome</keyword>
<dbReference type="AlphaFoldDB" id="A0A2U8FVJ4"/>
<name>A0A2U8FVJ4_9BURK</name>
<dbReference type="KEGG" id="aon:DEH84_16325"/>
<feature type="region of interest" description="Disordered" evidence="1">
    <location>
        <begin position="335"/>
        <end position="367"/>
    </location>
</feature>
<organism evidence="2 3">
    <name type="scientific">Aquabacterium olei</name>
    <dbReference type="NCBI Taxonomy" id="1296669"/>
    <lineage>
        <taxon>Bacteria</taxon>
        <taxon>Pseudomonadati</taxon>
        <taxon>Pseudomonadota</taxon>
        <taxon>Betaproteobacteria</taxon>
        <taxon>Burkholderiales</taxon>
        <taxon>Aquabacterium</taxon>
    </lineage>
</organism>
<proteinExistence type="predicted"/>
<protein>
    <submittedName>
        <fullName evidence="2">Uncharacterized protein</fullName>
    </submittedName>
</protein>
<reference evidence="2 3" key="1">
    <citation type="submission" date="2018-05" db="EMBL/GenBank/DDBJ databases">
        <title>complete genome sequence of Aquabacterium olei NBRC 110486.</title>
        <authorList>
            <person name="Tang B."/>
            <person name="Chang J."/>
            <person name="Zhang L."/>
            <person name="Yang H."/>
        </authorList>
    </citation>
    <scope>NUCLEOTIDE SEQUENCE [LARGE SCALE GENOMIC DNA]</scope>
    <source>
        <strain evidence="2 3">NBRC 110486</strain>
    </source>
</reference>
<evidence type="ECO:0000313" key="2">
    <source>
        <dbReference type="EMBL" id="AWI54808.1"/>
    </source>
</evidence>
<dbReference type="EMBL" id="CP029210">
    <property type="protein sequence ID" value="AWI54808.1"/>
    <property type="molecule type" value="Genomic_DNA"/>
</dbReference>
<sequence length="380" mass="42833">MAILHAAEDKVAYCERFGIKIQPGEWHAMTFRQFVMDNGEGKGQLAMRALEEMEVGASFGAAYDAINKSPLESRHASTQTHVDHLMPGSTMGKRAARGEPCRASLARLNFFEYMPRLIRHVLYHNNEEIITLPTIEMRRDGVEPTRRGVVEWMVANGYTTSAPTDLQALRIRCLPRLQACIQPDGIHLYDPTYSGKRIIRQLVYSSDWLQRSGSLARSRRWTLEAHINPSDLSRIWVNLGGLKCMSLKSPDPDLKELTLMDWLTISGDDRLRLFLDKANKVQEGVDAVASLKRVIKVANKERNAEIKATGTKPTRSELKRERRSNTVLERVAMTGIPTGSKHTRPHAESHAKEDWGTEPTMQPAGLGLDLMQAIRASRKQ</sequence>
<accession>A0A2U8FVJ4</accession>
<evidence type="ECO:0000256" key="1">
    <source>
        <dbReference type="SAM" id="MobiDB-lite"/>
    </source>
</evidence>
<evidence type="ECO:0000313" key="3">
    <source>
        <dbReference type="Proteomes" id="UP000244892"/>
    </source>
</evidence>
<feature type="compositionally biased region" description="Basic and acidic residues" evidence="1">
    <location>
        <begin position="345"/>
        <end position="355"/>
    </location>
</feature>